<dbReference type="Gene3D" id="1.20.1250.20">
    <property type="entry name" value="MFS general substrate transporter like domains"/>
    <property type="match status" value="1"/>
</dbReference>
<keyword evidence="4 7" id="KW-1133">Transmembrane helix</keyword>
<evidence type="ECO:0000256" key="7">
    <source>
        <dbReference type="SAM" id="Phobius"/>
    </source>
</evidence>
<evidence type="ECO:0000256" key="1">
    <source>
        <dbReference type="ARBA" id="ARBA00004141"/>
    </source>
</evidence>
<accession>F4RJM6</accession>
<dbReference type="GO" id="GO:0022857">
    <property type="term" value="F:transmembrane transporter activity"/>
    <property type="evidence" value="ECO:0007669"/>
    <property type="project" value="InterPro"/>
</dbReference>
<evidence type="ECO:0000256" key="2">
    <source>
        <dbReference type="ARBA" id="ARBA00022448"/>
    </source>
</evidence>
<comment type="subcellular location">
    <subcellularLocation>
        <location evidence="1">Membrane</location>
        <topology evidence="1">Multi-pass membrane protein</topology>
    </subcellularLocation>
</comment>
<dbReference type="RefSeq" id="XP_007409370.1">
    <property type="nucleotide sequence ID" value="XM_007409308.1"/>
</dbReference>
<dbReference type="PANTHER" id="PTHR23504:SF15">
    <property type="entry name" value="MAJOR FACILITATOR SUPERFAMILY (MFS) PROFILE DOMAIN-CONTAINING PROTEIN"/>
    <property type="match status" value="1"/>
</dbReference>
<evidence type="ECO:0000259" key="8">
    <source>
        <dbReference type="PROSITE" id="PS50850"/>
    </source>
</evidence>
<dbReference type="InParanoid" id="F4RJM6"/>
<organism evidence="10">
    <name type="scientific">Melampsora larici-populina (strain 98AG31 / pathotype 3-4-7)</name>
    <name type="common">Poplar leaf rust fungus</name>
    <dbReference type="NCBI Taxonomy" id="747676"/>
    <lineage>
        <taxon>Eukaryota</taxon>
        <taxon>Fungi</taxon>
        <taxon>Dikarya</taxon>
        <taxon>Basidiomycota</taxon>
        <taxon>Pucciniomycotina</taxon>
        <taxon>Pucciniomycetes</taxon>
        <taxon>Pucciniales</taxon>
        <taxon>Melampsoraceae</taxon>
        <taxon>Melampsora</taxon>
    </lineage>
</organism>
<dbReference type="OrthoDB" id="419616at2759"/>
<feature type="transmembrane region" description="Helical" evidence="7">
    <location>
        <begin position="363"/>
        <end position="385"/>
    </location>
</feature>
<dbReference type="PROSITE" id="PS50850">
    <property type="entry name" value="MFS"/>
    <property type="match status" value="1"/>
</dbReference>
<dbReference type="Proteomes" id="UP000001072">
    <property type="component" value="Unassembled WGS sequence"/>
</dbReference>
<dbReference type="InterPro" id="IPR011701">
    <property type="entry name" value="MFS"/>
</dbReference>
<dbReference type="InterPro" id="IPR020846">
    <property type="entry name" value="MFS_dom"/>
</dbReference>
<keyword evidence="5 7" id="KW-0472">Membrane</keyword>
<dbReference type="AlphaFoldDB" id="F4RJM6"/>
<feature type="transmembrane region" description="Helical" evidence="7">
    <location>
        <begin position="118"/>
        <end position="135"/>
    </location>
</feature>
<feature type="transmembrane region" description="Helical" evidence="7">
    <location>
        <begin position="331"/>
        <end position="351"/>
    </location>
</feature>
<keyword evidence="2" id="KW-0813">Transport</keyword>
<feature type="domain" description="Major facilitator superfamily (MFS) profile" evidence="8">
    <location>
        <begin position="46"/>
        <end position="484"/>
    </location>
</feature>
<dbReference type="InterPro" id="IPR036259">
    <property type="entry name" value="MFS_trans_sf"/>
</dbReference>
<dbReference type="eggNOG" id="KOG2615">
    <property type="taxonomic scope" value="Eukaryota"/>
</dbReference>
<feature type="transmembrane region" description="Helical" evidence="7">
    <location>
        <begin position="47"/>
        <end position="72"/>
    </location>
</feature>
<feature type="transmembrane region" description="Helical" evidence="7">
    <location>
        <begin position="431"/>
        <end position="456"/>
    </location>
</feature>
<protein>
    <recommendedName>
        <fullName evidence="8">Major facilitator superfamily (MFS) profile domain-containing protein</fullName>
    </recommendedName>
</protein>
<keyword evidence="3 7" id="KW-0812">Transmembrane</keyword>
<feature type="transmembrane region" description="Helical" evidence="7">
    <location>
        <begin position="397"/>
        <end position="419"/>
    </location>
</feature>
<dbReference type="Pfam" id="PF07690">
    <property type="entry name" value="MFS_1"/>
    <property type="match status" value="1"/>
</dbReference>
<evidence type="ECO:0000256" key="6">
    <source>
        <dbReference type="SAM" id="MobiDB-lite"/>
    </source>
</evidence>
<dbReference type="KEGG" id="mlr:MELLADRAFT_105882"/>
<dbReference type="HOGENOM" id="CLU_001265_54_6_1"/>
<dbReference type="VEuPathDB" id="FungiDB:MELLADRAFT_105882"/>
<evidence type="ECO:0000313" key="9">
    <source>
        <dbReference type="EMBL" id="EGG07463.1"/>
    </source>
</evidence>
<sequence>MARLERQPLLPPSDSRLSDDSTIRSYSSIEDSCRQTQKSTPLPKKQLAILCIMRFTEPISFTVIFPFINQMIEDLGIASDRTHVGYYAGLIESLFAFAQLCTALYWGRLSDRIGRKPVILTGLLGLAVSVISFGLQSSLTGLIVTRALAGMMNGNIGILRSVIREITDHTNHAELIPKLSIKALGGLLGPLCGGYLARPAEQYPYLFGNIEFLKQYPYFLPGFVAGLFNLGAILLGLFCLEESLPSKCSGDLSPETRLKLYLESRKSISPSNSPTNETGPRSITSLLDKKLSGILLSFFMVNLQSASWNSLVPLFAYTRISDGGLSLSLDQIGFCLSVNGIGLLVVQLLIFPPLQRRFRPLRLYQYTLPTHALGFILLPCLSLLVKSHSDPAVSLTGLTATLILKSPGLISFVCISIMLNNSAPSSSLGTLNGLAMTCTALSYTIGPILASSLFSYSIHTQFLGGNLVWVVMIMIDTYTCKTLDASDIIIMLCCILAYRRGRRLSSKICAVEDDEEET</sequence>
<evidence type="ECO:0000313" key="10">
    <source>
        <dbReference type="Proteomes" id="UP000001072"/>
    </source>
</evidence>
<feature type="transmembrane region" description="Helical" evidence="7">
    <location>
        <begin position="84"/>
        <end position="106"/>
    </location>
</feature>
<feature type="region of interest" description="Disordered" evidence="6">
    <location>
        <begin position="1"/>
        <end position="21"/>
    </location>
</feature>
<feature type="transmembrane region" description="Helical" evidence="7">
    <location>
        <begin position="218"/>
        <end position="240"/>
    </location>
</feature>
<dbReference type="EMBL" id="GL883104">
    <property type="protein sequence ID" value="EGG07463.1"/>
    <property type="molecule type" value="Genomic_DNA"/>
</dbReference>
<evidence type="ECO:0000256" key="5">
    <source>
        <dbReference type="ARBA" id="ARBA00023136"/>
    </source>
</evidence>
<feature type="transmembrane region" description="Helical" evidence="7">
    <location>
        <begin position="291"/>
        <end position="311"/>
    </location>
</feature>
<reference evidence="10" key="1">
    <citation type="journal article" date="2011" name="Proc. Natl. Acad. Sci. U.S.A.">
        <title>Obligate biotrophy features unraveled by the genomic analysis of rust fungi.</title>
        <authorList>
            <person name="Duplessis S."/>
            <person name="Cuomo C.A."/>
            <person name="Lin Y.-C."/>
            <person name="Aerts A."/>
            <person name="Tisserant E."/>
            <person name="Veneault-Fourrey C."/>
            <person name="Joly D.L."/>
            <person name="Hacquard S."/>
            <person name="Amselem J."/>
            <person name="Cantarel B.L."/>
            <person name="Chiu R."/>
            <person name="Coutinho P.M."/>
            <person name="Feau N."/>
            <person name="Field M."/>
            <person name="Frey P."/>
            <person name="Gelhaye E."/>
            <person name="Goldberg J."/>
            <person name="Grabherr M.G."/>
            <person name="Kodira C.D."/>
            <person name="Kohler A."/>
            <person name="Kuees U."/>
            <person name="Lindquist E.A."/>
            <person name="Lucas S.M."/>
            <person name="Mago R."/>
            <person name="Mauceli E."/>
            <person name="Morin E."/>
            <person name="Murat C."/>
            <person name="Pangilinan J.L."/>
            <person name="Park R."/>
            <person name="Pearson M."/>
            <person name="Quesneville H."/>
            <person name="Rouhier N."/>
            <person name="Sakthikumar S."/>
            <person name="Salamov A.A."/>
            <person name="Schmutz J."/>
            <person name="Selles B."/>
            <person name="Shapiro H."/>
            <person name="Tanguay P."/>
            <person name="Tuskan G.A."/>
            <person name="Henrissat B."/>
            <person name="Van de Peer Y."/>
            <person name="Rouze P."/>
            <person name="Ellis J.G."/>
            <person name="Dodds P.N."/>
            <person name="Schein J.E."/>
            <person name="Zhong S."/>
            <person name="Hamelin R.C."/>
            <person name="Grigoriev I.V."/>
            <person name="Szabo L.J."/>
            <person name="Martin F."/>
        </authorList>
    </citation>
    <scope>NUCLEOTIDE SEQUENCE [LARGE SCALE GENOMIC DNA]</scope>
    <source>
        <strain evidence="10">98AG31 / pathotype 3-4-7</strain>
    </source>
</reference>
<dbReference type="GO" id="GO:0016020">
    <property type="term" value="C:membrane"/>
    <property type="evidence" value="ECO:0007669"/>
    <property type="project" value="UniProtKB-SubCell"/>
</dbReference>
<name>F4RJM6_MELLP</name>
<dbReference type="CDD" id="cd17330">
    <property type="entry name" value="MFS_SLC46_TetA_like"/>
    <property type="match status" value="1"/>
</dbReference>
<evidence type="ECO:0000256" key="3">
    <source>
        <dbReference type="ARBA" id="ARBA00022692"/>
    </source>
</evidence>
<dbReference type="GeneID" id="18922743"/>
<keyword evidence="10" id="KW-1185">Reference proteome</keyword>
<dbReference type="SUPFAM" id="SSF103473">
    <property type="entry name" value="MFS general substrate transporter"/>
    <property type="match status" value="1"/>
</dbReference>
<gene>
    <name evidence="9" type="ORF">MELLADRAFT_105882</name>
</gene>
<proteinExistence type="predicted"/>
<evidence type="ECO:0000256" key="4">
    <source>
        <dbReference type="ARBA" id="ARBA00022989"/>
    </source>
</evidence>
<dbReference type="PANTHER" id="PTHR23504">
    <property type="entry name" value="MAJOR FACILITATOR SUPERFAMILY DOMAIN-CONTAINING PROTEIN 10"/>
    <property type="match status" value="1"/>
</dbReference>